<reference evidence="3 4" key="1">
    <citation type="submission" date="2019-08" db="EMBL/GenBank/DDBJ databases">
        <title>Deep-cultivation of Planctomycetes and their phenomic and genomic characterization uncovers novel biology.</title>
        <authorList>
            <person name="Wiegand S."/>
            <person name="Jogler M."/>
            <person name="Boedeker C."/>
            <person name="Pinto D."/>
            <person name="Vollmers J."/>
            <person name="Rivas-Marin E."/>
            <person name="Kohn T."/>
            <person name="Peeters S.H."/>
            <person name="Heuer A."/>
            <person name="Rast P."/>
            <person name="Oberbeckmann S."/>
            <person name="Bunk B."/>
            <person name="Jeske O."/>
            <person name="Meyerdierks A."/>
            <person name="Storesund J.E."/>
            <person name="Kallscheuer N."/>
            <person name="Luecker S."/>
            <person name="Lage O.M."/>
            <person name="Pohl T."/>
            <person name="Merkel B.J."/>
            <person name="Hornburger P."/>
            <person name="Mueller R.-W."/>
            <person name="Bruemmer F."/>
            <person name="Labrenz M."/>
            <person name="Spormann A.M."/>
            <person name="Op Den Camp H."/>
            <person name="Overmann J."/>
            <person name="Amann R."/>
            <person name="Jetten M.S.M."/>
            <person name="Mascher T."/>
            <person name="Medema M.H."/>
            <person name="Devos D.P."/>
            <person name="Kaster A.-K."/>
            <person name="Ovreas L."/>
            <person name="Rohde M."/>
            <person name="Galperin M.Y."/>
            <person name="Jogler C."/>
        </authorList>
    </citation>
    <scope>NUCLEOTIDE SEQUENCE [LARGE SCALE GENOMIC DNA]</scope>
    <source>
        <strain evidence="3 4">LF1</strain>
    </source>
</reference>
<evidence type="ECO:0000313" key="4">
    <source>
        <dbReference type="Proteomes" id="UP000322699"/>
    </source>
</evidence>
<feature type="compositionally biased region" description="Low complexity" evidence="1">
    <location>
        <begin position="60"/>
        <end position="72"/>
    </location>
</feature>
<feature type="compositionally biased region" description="Low complexity" evidence="1">
    <location>
        <begin position="38"/>
        <end position="50"/>
    </location>
</feature>
<accession>A0A5B1CN29</accession>
<feature type="region of interest" description="Disordered" evidence="1">
    <location>
        <begin position="38"/>
        <end position="73"/>
    </location>
</feature>
<feature type="transmembrane region" description="Helical" evidence="2">
    <location>
        <begin position="160"/>
        <end position="181"/>
    </location>
</feature>
<keyword evidence="2" id="KW-0472">Membrane</keyword>
<gene>
    <name evidence="3" type="ORF">LF1_42560</name>
</gene>
<sequence length="256" mass="26570">MPVQIKCQCGKALNIPDAMVGKSVKCPGCGSVIKVPAKPAAPQGKPAAPQSKSSTPQGKPAAARPMPAAAPASGGLDDLFDEEGFSKTVAAVCPSCAAEMKLNSVLCTKCGFHREHGTKMDAHRTAGVDISHGELALMKAESDMSKAAEMQAKLVRGAGMPWWGLALVLFMLGSGIVIGVLAVNQAKRLDGEGNFDFLELFLQLCGVAFAVVGAGALVSMAVTIYKQRSAKGIWKPILVSIVLFGIAAGFFVMAVR</sequence>
<dbReference type="AlphaFoldDB" id="A0A5B1CN29"/>
<evidence type="ECO:0000313" key="3">
    <source>
        <dbReference type="EMBL" id="KAA1261701.1"/>
    </source>
</evidence>
<keyword evidence="4" id="KW-1185">Reference proteome</keyword>
<dbReference type="OrthoDB" id="269673at2"/>
<feature type="transmembrane region" description="Helical" evidence="2">
    <location>
        <begin position="201"/>
        <end position="225"/>
    </location>
</feature>
<feature type="transmembrane region" description="Helical" evidence="2">
    <location>
        <begin position="237"/>
        <end position="255"/>
    </location>
</feature>
<evidence type="ECO:0000256" key="1">
    <source>
        <dbReference type="SAM" id="MobiDB-lite"/>
    </source>
</evidence>
<dbReference type="Proteomes" id="UP000322699">
    <property type="component" value="Unassembled WGS sequence"/>
</dbReference>
<dbReference type="EMBL" id="VRLW01000001">
    <property type="protein sequence ID" value="KAA1261701.1"/>
    <property type="molecule type" value="Genomic_DNA"/>
</dbReference>
<organism evidence="3 4">
    <name type="scientific">Rubripirellula obstinata</name>
    <dbReference type="NCBI Taxonomy" id="406547"/>
    <lineage>
        <taxon>Bacteria</taxon>
        <taxon>Pseudomonadati</taxon>
        <taxon>Planctomycetota</taxon>
        <taxon>Planctomycetia</taxon>
        <taxon>Pirellulales</taxon>
        <taxon>Pirellulaceae</taxon>
        <taxon>Rubripirellula</taxon>
    </lineage>
</organism>
<protein>
    <recommendedName>
        <fullName evidence="5">Double zinc ribbon</fullName>
    </recommendedName>
</protein>
<keyword evidence="2" id="KW-0812">Transmembrane</keyword>
<evidence type="ECO:0000256" key="2">
    <source>
        <dbReference type="SAM" id="Phobius"/>
    </source>
</evidence>
<keyword evidence="2" id="KW-1133">Transmembrane helix</keyword>
<comment type="caution">
    <text evidence="3">The sequence shown here is derived from an EMBL/GenBank/DDBJ whole genome shotgun (WGS) entry which is preliminary data.</text>
</comment>
<evidence type="ECO:0008006" key="5">
    <source>
        <dbReference type="Google" id="ProtNLM"/>
    </source>
</evidence>
<proteinExistence type="predicted"/>
<name>A0A5B1CN29_9BACT</name>